<organism evidence="1 2">
    <name type="scientific">Marasmiellus scandens</name>
    <dbReference type="NCBI Taxonomy" id="2682957"/>
    <lineage>
        <taxon>Eukaryota</taxon>
        <taxon>Fungi</taxon>
        <taxon>Dikarya</taxon>
        <taxon>Basidiomycota</taxon>
        <taxon>Agaricomycotina</taxon>
        <taxon>Agaricomycetes</taxon>
        <taxon>Agaricomycetidae</taxon>
        <taxon>Agaricales</taxon>
        <taxon>Marasmiineae</taxon>
        <taxon>Omphalotaceae</taxon>
        <taxon>Marasmiellus</taxon>
    </lineage>
</organism>
<reference evidence="1 2" key="1">
    <citation type="submission" date="2024-01" db="EMBL/GenBank/DDBJ databases">
        <title>A draft genome for the cacao thread blight pathogen Marasmiellus scandens.</title>
        <authorList>
            <person name="Baruah I.K."/>
            <person name="Leung J."/>
            <person name="Bukari Y."/>
            <person name="Amoako-Attah I."/>
            <person name="Meinhardt L.W."/>
            <person name="Bailey B.A."/>
            <person name="Cohen S.P."/>
        </authorList>
    </citation>
    <scope>NUCLEOTIDE SEQUENCE [LARGE SCALE GENOMIC DNA]</scope>
    <source>
        <strain evidence="1 2">GH-19</strain>
    </source>
</reference>
<evidence type="ECO:0000313" key="1">
    <source>
        <dbReference type="EMBL" id="KAK7469398.1"/>
    </source>
</evidence>
<protein>
    <recommendedName>
        <fullName evidence="3">F-box domain-containing protein</fullName>
    </recommendedName>
</protein>
<dbReference type="EMBL" id="JBANRG010000003">
    <property type="protein sequence ID" value="KAK7469398.1"/>
    <property type="molecule type" value="Genomic_DNA"/>
</dbReference>
<dbReference type="Gene3D" id="3.80.10.10">
    <property type="entry name" value="Ribonuclease Inhibitor"/>
    <property type="match status" value="1"/>
</dbReference>
<keyword evidence="2" id="KW-1185">Reference proteome</keyword>
<proteinExistence type="predicted"/>
<evidence type="ECO:0000313" key="2">
    <source>
        <dbReference type="Proteomes" id="UP001498398"/>
    </source>
</evidence>
<name>A0ABR1K2U7_9AGAR</name>
<sequence>MRLPDPGDERSILQFCSDAAKDIERMNAQICRLQSSLDSITQKRDSLQRHVSALRRSIAPPIPTEILQHIFRSCVELFPVISSSGCKEAPALLTRVCSRWRSIALDTPDLWSAMHVVVPGHNTFRFPSRCRAIRNVVATFIERSRDLPLYVSVYSWAFYKHMFETDVIAEDEDDFTALLDLLQQLVGHSKRWKYVKLLVPFWCFSQATSHLTSDDVPELETAILAGRGINFLSDAPRLQQLALQYHSNFLSPLPLEGEMWGRLQTLKLNVCFGTGTLGLFSVLQACTNLRECMLDLGFLHMPMIGLPPNQGNLVLSHLRELHLIDARKNEILSEVLRWLSTPALEHLCLFNTQISHFRMNKDTLLCLDAFLDRSKCSLIKLLFLMTQTPELTSNDVLEFLRGIHDTLQTLIIESRADEDTYFMNDDILRALSVVSPPQDVLCPNLRRMIFSDGGSISEQTLREFISARVVGRDADATSETESQSSVEPLDHLLVYTRQTGFAASINADYPDLVSDRIEVVEEVDLGQTQDTTDAPTYFKAYKESYGPSSRDVEVID</sequence>
<dbReference type="Proteomes" id="UP001498398">
    <property type="component" value="Unassembled WGS sequence"/>
</dbReference>
<accession>A0ABR1K2U7</accession>
<comment type="caution">
    <text evidence="1">The sequence shown here is derived from an EMBL/GenBank/DDBJ whole genome shotgun (WGS) entry which is preliminary data.</text>
</comment>
<dbReference type="InterPro" id="IPR032675">
    <property type="entry name" value="LRR_dom_sf"/>
</dbReference>
<evidence type="ECO:0008006" key="3">
    <source>
        <dbReference type="Google" id="ProtNLM"/>
    </source>
</evidence>
<gene>
    <name evidence="1" type="ORF">VKT23_003872</name>
</gene>